<evidence type="ECO:0000313" key="3">
    <source>
        <dbReference type="Proteomes" id="UP001289374"/>
    </source>
</evidence>
<proteinExistence type="predicted"/>
<sequence>MEGISPDRDSVESATKRSSISSGGRAQDRKEFFRRFVDSEILKANLTDWFENISECSASPAFDVPFELIDLQKFDYALEGVQFQQLIRMPSAIHVSTSSDVEATAYLALEDFLHTSAHSLLEAFWDMRMM</sequence>
<keyword evidence="3" id="KW-1185">Reference proteome</keyword>
<feature type="compositionally biased region" description="Basic and acidic residues" evidence="1">
    <location>
        <begin position="1"/>
        <end position="15"/>
    </location>
</feature>
<protein>
    <submittedName>
        <fullName evidence="2">Uncharacterized protein</fullName>
    </submittedName>
</protein>
<feature type="region of interest" description="Disordered" evidence="1">
    <location>
        <begin position="1"/>
        <end position="27"/>
    </location>
</feature>
<accession>A0AAE1X3H6</accession>
<evidence type="ECO:0000256" key="1">
    <source>
        <dbReference type="SAM" id="MobiDB-lite"/>
    </source>
</evidence>
<reference evidence="2" key="1">
    <citation type="submission" date="2020-06" db="EMBL/GenBank/DDBJ databases">
        <authorList>
            <person name="Li T."/>
            <person name="Hu X."/>
            <person name="Zhang T."/>
            <person name="Song X."/>
            <person name="Zhang H."/>
            <person name="Dai N."/>
            <person name="Sheng W."/>
            <person name="Hou X."/>
            <person name="Wei L."/>
        </authorList>
    </citation>
    <scope>NUCLEOTIDE SEQUENCE</scope>
    <source>
        <strain evidence="2">K16</strain>
        <tissue evidence="2">Leaf</tissue>
    </source>
</reference>
<evidence type="ECO:0000313" key="2">
    <source>
        <dbReference type="EMBL" id="KAK4404679.1"/>
    </source>
</evidence>
<name>A0AAE1X3H6_9LAMI</name>
<dbReference type="Proteomes" id="UP001289374">
    <property type="component" value="Unassembled WGS sequence"/>
</dbReference>
<dbReference type="AlphaFoldDB" id="A0AAE1X3H6"/>
<comment type="caution">
    <text evidence="2">The sequence shown here is derived from an EMBL/GenBank/DDBJ whole genome shotgun (WGS) entry which is preliminary data.</text>
</comment>
<organism evidence="2 3">
    <name type="scientific">Sesamum angolense</name>
    <dbReference type="NCBI Taxonomy" id="2727404"/>
    <lineage>
        <taxon>Eukaryota</taxon>
        <taxon>Viridiplantae</taxon>
        <taxon>Streptophyta</taxon>
        <taxon>Embryophyta</taxon>
        <taxon>Tracheophyta</taxon>
        <taxon>Spermatophyta</taxon>
        <taxon>Magnoliopsida</taxon>
        <taxon>eudicotyledons</taxon>
        <taxon>Gunneridae</taxon>
        <taxon>Pentapetalae</taxon>
        <taxon>asterids</taxon>
        <taxon>lamiids</taxon>
        <taxon>Lamiales</taxon>
        <taxon>Pedaliaceae</taxon>
        <taxon>Sesamum</taxon>
    </lineage>
</organism>
<dbReference type="EMBL" id="JACGWL010000004">
    <property type="protein sequence ID" value="KAK4404679.1"/>
    <property type="molecule type" value="Genomic_DNA"/>
</dbReference>
<dbReference type="PANTHER" id="PTHR35118">
    <property type="entry name" value="KINASE FAMILY PROTEIN"/>
    <property type="match status" value="1"/>
</dbReference>
<dbReference type="PANTHER" id="PTHR35118:SF3">
    <property type="entry name" value="PROTEIN KINASE SUPERFAMILY PROTEIN"/>
    <property type="match status" value="1"/>
</dbReference>
<reference evidence="2" key="2">
    <citation type="journal article" date="2024" name="Plant">
        <title>Genomic evolution and insights into agronomic trait innovations of Sesamum species.</title>
        <authorList>
            <person name="Miao H."/>
            <person name="Wang L."/>
            <person name="Qu L."/>
            <person name="Liu H."/>
            <person name="Sun Y."/>
            <person name="Le M."/>
            <person name="Wang Q."/>
            <person name="Wei S."/>
            <person name="Zheng Y."/>
            <person name="Lin W."/>
            <person name="Duan Y."/>
            <person name="Cao H."/>
            <person name="Xiong S."/>
            <person name="Wang X."/>
            <person name="Wei L."/>
            <person name="Li C."/>
            <person name="Ma Q."/>
            <person name="Ju M."/>
            <person name="Zhao R."/>
            <person name="Li G."/>
            <person name="Mu C."/>
            <person name="Tian Q."/>
            <person name="Mei H."/>
            <person name="Zhang T."/>
            <person name="Gao T."/>
            <person name="Zhang H."/>
        </authorList>
    </citation>
    <scope>NUCLEOTIDE SEQUENCE</scope>
    <source>
        <strain evidence="2">K16</strain>
    </source>
</reference>
<gene>
    <name evidence="2" type="ORF">Sango_0836500</name>
</gene>